<comment type="caution">
    <text evidence="2">The sequence shown here is derived from an EMBL/GenBank/DDBJ whole genome shotgun (WGS) entry which is preliminary data.</text>
</comment>
<organism evidence="2 3">
    <name type="scientific">Anaerobacillus alkaliphilus</name>
    <dbReference type="NCBI Taxonomy" id="1548597"/>
    <lineage>
        <taxon>Bacteria</taxon>
        <taxon>Bacillati</taxon>
        <taxon>Bacillota</taxon>
        <taxon>Bacilli</taxon>
        <taxon>Bacillales</taxon>
        <taxon>Bacillaceae</taxon>
        <taxon>Anaerobacillus</taxon>
    </lineage>
</organism>
<keyword evidence="3" id="KW-1185">Reference proteome</keyword>
<dbReference type="OrthoDB" id="1633470at2"/>
<dbReference type="AlphaFoldDB" id="A0A4Q0VRI5"/>
<evidence type="ECO:0000313" key="3">
    <source>
        <dbReference type="Proteomes" id="UP000290649"/>
    </source>
</evidence>
<keyword evidence="1" id="KW-0812">Transmembrane</keyword>
<dbReference type="RefSeq" id="WP_129078896.1">
    <property type="nucleotide sequence ID" value="NZ_QOUX01000045.1"/>
</dbReference>
<evidence type="ECO:0000313" key="2">
    <source>
        <dbReference type="EMBL" id="RXI99385.1"/>
    </source>
</evidence>
<keyword evidence="1" id="KW-0472">Membrane</keyword>
<dbReference type="SUPFAM" id="SSF53187">
    <property type="entry name" value="Zn-dependent exopeptidases"/>
    <property type="match status" value="1"/>
</dbReference>
<dbReference type="EMBL" id="QOUX01000045">
    <property type="protein sequence ID" value="RXI99385.1"/>
    <property type="molecule type" value="Genomic_DNA"/>
</dbReference>
<accession>A0A4Q0VRI5</accession>
<name>A0A4Q0VRI5_9BACI</name>
<sequence>MSSRKFRGFTVSLNRTSFKRIAILVIVGIMALFIITGMLTAFEPGYGISSTTVHAWSSYVSSDALMYMMGTENPYFTQVLPEGSEPPKVSSLAFELATSLNPDDPRSLLGRELPGFALFDGKIIVAGEGTDFTNMPIESAPPMEVMMAEREASQESLEKLDKLNEEFPAPEVSTDGRKVVHIIHSHSRESFLPELKDAKVPNQAFHSEVNITLVGERLGRELEKRGIGVDVDTSDIGTLLSERNWVYGQSYDASREIVKEAMSRNDDLEFFFDLHRDGVGRDATTVVINGVEYARTFFIIGENHKNFQKNIQLATELHEMLDKKYPGLSRGVISKGGVGSNGRYNQDLSPNSILVEFGGVENTLEETFRSAEAFAEIFSEFYWNAQKVNN</sequence>
<proteinExistence type="predicted"/>
<dbReference type="InterPro" id="IPR010897">
    <property type="entry name" value="Spore_II_P"/>
</dbReference>
<gene>
    <name evidence="2" type="ORF">DS745_14225</name>
</gene>
<dbReference type="NCBIfam" id="TIGR02867">
    <property type="entry name" value="spore_II_P"/>
    <property type="match status" value="1"/>
</dbReference>
<dbReference type="Pfam" id="PF07454">
    <property type="entry name" value="SpoIIP"/>
    <property type="match status" value="1"/>
</dbReference>
<keyword evidence="1" id="KW-1133">Transmembrane helix</keyword>
<evidence type="ECO:0000256" key="1">
    <source>
        <dbReference type="SAM" id="Phobius"/>
    </source>
</evidence>
<protein>
    <submittedName>
        <fullName evidence="2">Stage II sporulation protein P</fullName>
    </submittedName>
</protein>
<dbReference type="Proteomes" id="UP000290649">
    <property type="component" value="Unassembled WGS sequence"/>
</dbReference>
<reference evidence="2 3" key="1">
    <citation type="journal article" date="2019" name="Int. J. Syst. Evol. Microbiol.">
        <title>Anaerobacillus alkaliphilus sp. nov., a novel alkaliphilic and moderately halophilic bacterium.</title>
        <authorList>
            <person name="Borsodi A.K."/>
            <person name="Aszalos J.M."/>
            <person name="Bihari P."/>
            <person name="Nagy I."/>
            <person name="Schumann P."/>
            <person name="Sproer C."/>
            <person name="Kovacs A.L."/>
            <person name="Boka K."/>
            <person name="Dobosy P."/>
            <person name="Ovari M."/>
            <person name="Szili-Kovacs T."/>
            <person name="Toth E."/>
        </authorList>
    </citation>
    <scope>NUCLEOTIDE SEQUENCE [LARGE SCALE GENOMIC DNA]</scope>
    <source>
        <strain evidence="2 3">B16-10</strain>
    </source>
</reference>
<feature type="transmembrane region" description="Helical" evidence="1">
    <location>
        <begin position="21"/>
        <end position="42"/>
    </location>
</feature>